<accession>A0ABP7F3E6</accession>
<evidence type="ECO:0000256" key="1">
    <source>
        <dbReference type="SAM" id="MobiDB-lite"/>
    </source>
</evidence>
<feature type="region of interest" description="Disordered" evidence="1">
    <location>
        <begin position="117"/>
        <end position="136"/>
    </location>
</feature>
<gene>
    <name evidence="2" type="ORF">GCM10023082_28260</name>
</gene>
<proteinExistence type="predicted"/>
<protein>
    <submittedName>
        <fullName evidence="2">Uncharacterized protein</fullName>
    </submittedName>
</protein>
<name>A0ABP7F3E6_9ACTN</name>
<evidence type="ECO:0000313" key="3">
    <source>
        <dbReference type="Proteomes" id="UP001499884"/>
    </source>
</evidence>
<keyword evidence="3" id="KW-1185">Reference proteome</keyword>
<organism evidence="2 3">
    <name type="scientific">Streptomyces tremellae</name>
    <dbReference type="NCBI Taxonomy" id="1124239"/>
    <lineage>
        <taxon>Bacteria</taxon>
        <taxon>Bacillati</taxon>
        <taxon>Actinomycetota</taxon>
        <taxon>Actinomycetes</taxon>
        <taxon>Kitasatosporales</taxon>
        <taxon>Streptomycetaceae</taxon>
        <taxon>Streptomyces</taxon>
    </lineage>
</organism>
<reference evidence="3" key="1">
    <citation type="journal article" date="2019" name="Int. J. Syst. Evol. Microbiol.">
        <title>The Global Catalogue of Microorganisms (GCM) 10K type strain sequencing project: providing services to taxonomists for standard genome sequencing and annotation.</title>
        <authorList>
            <consortium name="The Broad Institute Genomics Platform"/>
            <consortium name="The Broad Institute Genome Sequencing Center for Infectious Disease"/>
            <person name="Wu L."/>
            <person name="Ma J."/>
        </authorList>
    </citation>
    <scope>NUCLEOTIDE SEQUENCE [LARGE SCALE GENOMIC DNA]</scope>
    <source>
        <strain evidence="3">JCM 30846</strain>
    </source>
</reference>
<dbReference type="Proteomes" id="UP001499884">
    <property type="component" value="Unassembled WGS sequence"/>
</dbReference>
<dbReference type="EMBL" id="BAABEP010000016">
    <property type="protein sequence ID" value="GAA3728783.1"/>
    <property type="molecule type" value="Genomic_DNA"/>
</dbReference>
<sequence>MNMQEAAEQADRMLDGTLDAVRPPVRWTHRPTTTGTCDVWRRRAVMTEISPQRRGAFLGVVERYWRGAGYEISSVRNSREFPAVYARSPDGFGISLTVGGRGQVFLEAATPCVRHSGVPRPRTPANGPDYQGGPVPWPNVRDDFWSSSGAAV</sequence>
<comment type="caution">
    <text evidence="2">The sequence shown here is derived from an EMBL/GenBank/DDBJ whole genome shotgun (WGS) entry which is preliminary data.</text>
</comment>
<evidence type="ECO:0000313" key="2">
    <source>
        <dbReference type="EMBL" id="GAA3728783.1"/>
    </source>
</evidence>
<dbReference type="RefSeq" id="WP_345646167.1">
    <property type="nucleotide sequence ID" value="NZ_BAABEP010000016.1"/>
</dbReference>